<dbReference type="EMBL" id="CP050124">
    <property type="protein sequence ID" value="QIP37310.1"/>
    <property type="molecule type" value="Genomic_DNA"/>
</dbReference>
<organism evidence="1 2">
    <name type="scientific">Rhodococcus erythropolis</name>
    <name type="common">Arthrobacter picolinophilus</name>
    <dbReference type="NCBI Taxonomy" id="1833"/>
    <lineage>
        <taxon>Bacteria</taxon>
        <taxon>Bacillati</taxon>
        <taxon>Actinomycetota</taxon>
        <taxon>Actinomycetes</taxon>
        <taxon>Mycobacteriales</taxon>
        <taxon>Nocardiaceae</taxon>
        <taxon>Rhodococcus</taxon>
        <taxon>Rhodococcus erythropolis group</taxon>
    </lineage>
</organism>
<evidence type="ECO:0000313" key="2">
    <source>
        <dbReference type="Proteomes" id="UP000502345"/>
    </source>
</evidence>
<protein>
    <submittedName>
        <fullName evidence="1">Uncharacterized protein</fullName>
    </submittedName>
</protein>
<dbReference type="RefSeq" id="WP_030536684.1">
    <property type="nucleotide sequence ID" value="NZ_AP018733.1"/>
</dbReference>
<dbReference type="Proteomes" id="UP000502345">
    <property type="component" value="Chromosome"/>
</dbReference>
<name>A0A6G9CKG4_RHOER</name>
<reference evidence="1 2" key="1">
    <citation type="submission" date="2020-03" db="EMBL/GenBank/DDBJ databases">
        <title>Screen low temperature-resistant strains for efficient degradation of petroleum hydrocarbons under the low temperature.</title>
        <authorList>
            <person name="Wang Y."/>
            <person name="Chen J."/>
        </authorList>
    </citation>
    <scope>NUCLEOTIDE SEQUENCE [LARGE SCALE GENOMIC DNA]</scope>
    <source>
        <strain evidence="1 2">KB1</strain>
    </source>
</reference>
<accession>A0A6G9CKG4</accession>
<gene>
    <name evidence="1" type="ORF">G9444_0066</name>
</gene>
<proteinExistence type="predicted"/>
<dbReference type="AlphaFoldDB" id="A0A6G9CKG4"/>
<sequence>MSTTIEDTGTNPSTVKIDARTSVALVKRMDCMSFPSMMNMSFPSVMKAAGPGVPPILFACWQRRIASV</sequence>
<evidence type="ECO:0000313" key="1">
    <source>
        <dbReference type="EMBL" id="QIP37310.1"/>
    </source>
</evidence>